<proteinExistence type="predicted"/>
<dbReference type="Proteomes" id="UP001432000">
    <property type="component" value="Chromosome"/>
</dbReference>
<keyword evidence="2" id="KW-1185">Reference proteome</keyword>
<dbReference type="RefSeq" id="WP_338888094.1">
    <property type="nucleotide sequence ID" value="NZ_CP147846.1"/>
</dbReference>
<gene>
    <name evidence="1" type="ORF">WDS16_23305</name>
</gene>
<evidence type="ECO:0000313" key="2">
    <source>
        <dbReference type="Proteomes" id="UP001432000"/>
    </source>
</evidence>
<reference evidence="1 2" key="1">
    <citation type="submission" date="2024-03" db="EMBL/GenBank/DDBJ databases">
        <title>Natural products discovery in diverse microorganisms through a two-stage MS feature dereplication strategy.</title>
        <authorList>
            <person name="Zhang R."/>
        </authorList>
    </citation>
    <scope>NUCLEOTIDE SEQUENCE [LARGE SCALE GENOMIC DNA]</scope>
    <source>
        <strain evidence="1 2">18930</strain>
    </source>
</reference>
<organism evidence="1 2">
    <name type="scientific">Rhodococcus sovatensis</name>
    <dbReference type="NCBI Taxonomy" id="1805840"/>
    <lineage>
        <taxon>Bacteria</taxon>
        <taxon>Bacillati</taxon>
        <taxon>Actinomycetota</taxon>
        <taxon>Actinomycetes</taxon>
        <taxon>Mycobacteriales</taxon>
        <taxon>Nocardiaceae</taxon>
        <taxon>Rhodococcus</taxon>
    </lineage>
</organism>
<evidence type="ECO:0000313" key="1">
    <source>
        <dbReference type="EMBL" id="WXG68107.1"/>
    </source>
</evidence>
<dbReference type="EMBL" id="CP147846">
    <property type="protein sequence ID" value="WXG68107.1"/>
    <property type="molecule type" value="Genomic_DNA"/>
</dbReference>
<name>A0ABZ2PJE5_9NOCA</name>
<protein>
    <submittedName>
        <fullName evidence="1">Uncharacterized protein</fullName>
    </submittedName>
</protein>
<accession>A0ABZ2PJE5</accession>
<sequence length="100" mass="11366">MREREYVEYWLDENVVLVLDNRVVEIFDSTQQTVSGRPRWHVSHIGVDAKPRGGGLRVKIGARLPDDSMSYLSGQAVFDVPEDKVPHVLAFFDRAKLARG</sequence>